<dbReference type="AlphaFoldDB" id="A0A1Y1MEK4"/>
<evidence type="ECO:0008006" key="2">
    <source>
        <dbReference type="Google" id="ProtNLM"/>
    </source>
</evidence>
<accession>A0A1Y1MEK4</accession>
<dbReference type="EMBL" id="GEZM01033779">
    <property type="protein sequence ID" value="JAV84149.1"/>
    <property type="molecule type" value="Transcribed_RNA"/>
</dbReference>
<dbReference type="EMBL" id="GEZM01033774">
    <property type="protein sequence ID" value="JAV84159.1"/>
    <property type="molecule type" value="Transcribed_RNA"/>
</dbReference>
<sequence length="102" mass="11365">MKNHQPITETRNKQTIHVAASFKHPNKDDRPFLTVNVGNDKLIVLMDPGASQTILGSKGLFLIDKYDLEITRPTSQIDLRTADGSPQKVLGTVELPFPQRLS</sequence>
<proteinExistence type="predicted"/>
<dbReference type="EMBL" id="GEZM01033775">
    <property type="protein sequence ID" value="JAV84156.1"/>
    <property type="molecule type" value="Transcribed_RNA"/>
</dbReference>
<protein>
    <recommendedName>
        <fullName evidence="2">Retropepsins domain-containing protein</fullName>
    </recommendedName>
</protein>
<dbReference type="EMBL" id="GEZM01033781">
    <property type="protein sequence ID" value="JAV84141.1"/>
    <property type="molecule type" value="Transcribed_RNA"/>
</dbReference>
<dbReference type="EMBL" id="GEZM01033784">
    <property type="protein sequence ID" value="JAV84137.1"/>
    <property type="molecule type" value="Transcribed_RNA"/>
</dbReference>
<name>A0A1Y1MEK4_PHOPY</name>
<dbReference type="EMBL" id="GEZM01033776">
    <property type="protein sequence ID" value="JAV84153.1"/>
    <property type="molecule type" value="Transcribed_RNA"/>
</dbReference>
<reference evidence="1" key="1">
    <citation type="journal article" date="2016" name="Sci. Rep.">
        <title>Molecular characterization of firefly nuptial gifts: a multi-omics approach sheds light on postcopulatory sexual selection.</title>
        <authorList>
            <person name="Al-Wathiqui N."/>
            <person name="Fallon T.R."/>
            <person name="South A."/>
            <person name="Weng J.K."/>
            <person name="Lewis S.M."/>
        </authorList>
    </citation>
    <scope>NUCLEOTIDE SEQUENCE</scope>
</reference>
<organism evidence="1">
    <name type="scientific">Photinus pyralis</name>
    <name type="common">Common eastern firefly</name>
    <name type="synonym">Lampyris pyralis</name>
    <dbReference type="NCBI Taxonomy" id="7054"/>
    <lineage>
        <taxon>Eukaryota</taxon>
        <taxon>Metazoa</taxon>
        <taxon>Ecdysozoa</taxon>
        <taxon>Arthropoda</taxon>
        <taxon>Hexapoda</taxon>
        <taxon>Insecta</taxon>
        <taxon>Pterygota</taxon>
        <taxon>Neoptera</taxon>
        <taxon>Endopterygota</taxon>
        <taxon>Coleoptera</taxon>
        <taxon>Polyphaga</taxon>
        <taxon>Elateriformia</taxon>
        <taxon>Elateroidea</taxon>
        <taxon>Lampyridae</taxon>
        <taxon>Lampyrinae</taxon>
        <taxon>Photinus</taxon>
    </lineage>
</organism>
<dbReference type="EMBL" id="GEZM01033780">
    <property type="protein sequence ID" value="JAV84146.1"/>
    <property type="molecule type" value="Transcribed_RNA"/>
</dbReference>
<evidence type="ECO:0000313" key="1">
    <source>
        <dbReference type="EMBL" id="JAV84164.1"/>
    </source>
</evidence>
<dbReference type="EMBL" id="GEZM01033783">
    <property type="protein sequence ID" value="JAV84139.1"/>
    <property type="molecule type" value="Transcribed_RNA"/>
</dbReference>
<dbReference type="EMBL" id="GEZM01033773">
    <property type="protein sequence ID" value="JAV84164.1"/>
    <property type="molecule type" value="Transcribed_RNA"/>
</dbReference>
<dbReference type="EMBL" id="GEZM01033772">
    <property type="protein sequence ID" value="JAV84166.1"/>
    <property type="molecule type" value="Transcribed_RNA"/>
</dbReference>
<dbReference type="EMBL" id="GEZM01033777">
    <property type="protein sequence ID" value="JAV84152.1"/>
    <property type="molecule type" value="Transcribed_RNA"/>
</dbReference>